<feature type="non-terminal residue" evidence="1">
    <location>
        <position position="197"/>
    </location>
</feature>
<dbReference type="AlphaFoldDB" id="X1CUI8"/>
<evidence type="ECO:0000313" key="1">
    <source>
        <dbReference type="EMBL" id="GAG96632.1"/>
    </source>
</evidence>
<accession>X1CUI8</accession>
<comment type="caution">
    <text evidence="1">The sequence shown here is derived from an EMBL/GenBank/DDBJ whole genome shotgun (WGS) entry which is preliminary data.</text>
</comment>
<name>X1CUI8_9ZZZZ</name>
<organism evidence="1">
    <name type="scientific">marine sediment metagenome</name>
    <dbReference type="NCBI Taxonomy" id="412755"/>
    <lineage>
        <taxon>unclassified sequences</taxon>
        <taxon>metagenomes</taxon>
        <taxon>ecological metagenomes</taxon>
    </lineage>
</organism>
<gene>
    <name evidence="1" type="ORF">S01H4_41108</name>
</gene>
<dbReference type="EMBL" id="BART01022458">
    <property type="protein sequence ID" value="GAG96632.1"/>
    <property type="molecule type" value="Genomic_DNA"/>
</dbReference>
<reference evidence="1" key="1">
    <citation type="journal article" date="2014" name="Front. Microbiol.">
        <title>High frequency of phylogenetically diverse reductive dehalogenase-homologous genes in deep subseafloor sedimentary metagenomes.</title>
        <authorList>
            <person name="Kawai M."/>
            <person name="Futagami T."/>
            <person name="Toyoda A."/>
            <person name="Takaki Y."/>
            <person name="Nishi S."/>
            <person name="Hori S."/>
            <person name="Arai W."/>
            <person name="Tsubouchi T."/>
            <person name="Morono Y."/>
            <person name="Uchiyama I."/>
            <person name="Ito T."/>
            <person name="Fujiyama A."/>
            <person name="Inagaki F."/>
            <person name="Takami H."/>
        </authorList>
    </citation>
    <scope>NUCLEOTIDE SEQUENCE</scope>
    <source>
        <strain evidence="1">Expedition CK06-06</strain>
    </source>
</reference>
<protein>
    <submittedName>
        <fullName evidence="1">Uncharacterized protein</fullName>
    </submittedName>
</protein>
<sequence>MAKKKEIKNFTINTIRVKTPFTTNLTQKIATEHKFKLLEVNSGKKLNESVKKLTNKLNNAVTHYYLLENIDKCKPRLSEQKPYINKILTTAEHLEELLEKMGSGISIRLIRAIPNNSDEPIICELIERLTNDLGRLKWIALIANKEIPIDKGSNPRNPTNSFVWYLANIYEEETGLKAEVKHNAKFAGTRKGKNITT</sequence>
<proteinExistence type="predicted"/>